<accession>A0A9W9VKB7</accession>
<sequence>MSALGDLVTETHAVLLDNYVFLRFLVGAERLREPVVRTTIGINSELWNERIRGISHLDISQTVTRIWSYCTNWPSGGPQREPDDIYHGVPFIKVAEGYIDNSLDICDDDDARWFHCMDLYGISSELQQAIMDPKFRHIRLTKSRKFWAQNTSKLRYRGLQAV</sequence>
<protein>
    <submittedName>
        <fullName evidence="1">Uncharacterized protein</fullName>
    </submittedName>
</protein>
<reference evidence="1" key="1">
    <citation type="submission" date="2022-12" db="EMBL/GenBank/DDBJ databases">
        <authorList>
            <person name="Petersen C."/>
        </authorList>
    </citation>
    <scope>NUCLEOTIDE SEQUENCE</scope>
    <source>
        <strain evidence="1">IBT 3081</strain>
    </source>
</reference>
<reference evidence="1" key="2">
    <citation type="journal article" date="2023" name="IMA Fungus">
        <title>Comparative genomic study of the Penicillium genus elucidates a diverse pangenome and 15 lateral gene transfer events.</title>
        <authorList>
            <person name="Petersen C."/>
            <person name="Sorensen T."/>
            <person name="Nielsen M.R."/>
            <person name="Sondergaard T.E."/>
            <person name="Sorensen J.L."/>
            <person name="Fitzpatrick D.A."/>
            <person name="Frisvad J.C."/>
            <person name="Nielsen K.L."/>
        </authorList>
    </citation>
    <scope>NUCLEOTIDE SEQUENCE</scope>
    <source>
        <strain evidence="1">IBT 3081</strain>
    </source>
</reference>
<evidence type="ECO:0000313" key="2">
    <source>
        <dbReference type="Proteomes" id="UP001147752"/>
    </source>
</evidence>
<dbReference type="Proteomes" id="UP001147752">
    <property type="component" value="Unassembled WGS sequence"/>
</dbReference>
<dbReference type="EMBL" id="JAPZBT010000001">
    <property type="protein sequence ID" value="KAJ5385403.1"/>
    <property type="molecule type" value="Genomic_DNA"/>
</dbReference>
<gene>
    <name evidence="1" type="ORF">N7517_003314</name>
</gene>
<dbReference type="AlphaFoldDB" id="A0A9W9VKB7"/>
<comment type="caution">
    <text evidence="1">The sequence shown here is derived from an EMBL/GenBank/DDBJ whole genome shotgun (WGS) entry which is preliminary data.</text>
</comment>
<dbReference type="RefSeq" id="XP_056585179.1">
    <property type="nucleotide sequence ID" value="XM_056721044.1"/>
</dbReference>
<dbReference type="OrthoDB" id="5429780at2759"/>
<keyword evidence="2" id="KW-1185">Reference proteome</keyword>
<name>A0A9W9VKB7_9EURO</name>
<organism evidence="1 2">
    <name type="scientific">Penicillium concentricum</name>
    <dbReference type="NCBI Taxonomy" id="293559"/>
    <lineage>
        <taxon>Eukaryota</taxon>
        <taxon>Fungi</taxon>
        <taxon>Dikarya</taxon>
        <taxon>Ascomycota</taxon>
        <taxon>Pezizomycotina</taxon>
        <taxon>Eurotiomycetes</taxon>
        <taxon>Eurotiomycetidae</taxon>
        <taxon>Eurotiales</taxon>
        <taxon>Aspergillaceae</taxon>
        <taxon>Penicillium</taxon>
    </lineage>
</organism>
<dbReference type="GeneID" id="81460227"/>
<evidence type="ECO:0000313" key="1">
    <source>
        <dbReference type="EMBL" id="KAJ5385403.1"/>
    </source>
</evidence>
<proteinExistence type="predicted"/>